<dbReference type="OrthoDB" id="6365769at2759"/>
<evidence type="ECO:0000256" key="4">
    <source>
        <dbReference type="SAM" id="MobiDB-lite"/>
    </source>
</evidence>
<dbReference type="EMBL" id="CAJPIZ010005306">
    <property type="protein sequence ID" value="CAG2108471.1"/>
    <property type="molecule type" value="Genomic_DNA"/>
</dbReference>
<feature type="transmembrane region" description="Helical" evidence="5">
    <location>
        <begin position="202"/>
        <end position="222"/>
    </location>
</feature>
<evidence type="ECO:0000256" key="3">
    <source>
        <dbReference type="ARBA" id="ARBA00023136"/>
    </source>
</evidence>
<evidence type="ECO:0000313" key="6">
    <source>
        <dbReference type="EMBL" id="CAD7628041.1"/>
    </source>
</evidence>
<dbReference type="PANTHER" id="PTHR23121:SF9">
    <property type="entry name" value="SODIUM-DEPENDENT GLUCOSE TRANSPORTER 1"/>
    <property type="match status" value="1"/>
</dbReference>
<organism evidence="6">
    <name type="scientific">Medioppia subpectinata</name>
    <dbReference type="NCBI Taxonomy" id="1979941"/>
    <lineage>
        <taxon>Eukaryota</taxon>
        <taxon>Metazoa</taxon>
        <taxon>Ecdysozoa</taxon>
        <taxon>Arthropoda</taxon>
        <taxon>Chelicerata</taxon>
        <taxon>Arachnida</taxon>
        <taxon>Acari</taxon>
        <taxon>Acariformes</taxon>
        <taxon>Sarcoptiformes</taxon>
        <taxon>Oribatida</taxon>
        <taxon>Brachypylina</taxon>
        <taxon>Oppioidea</taxon>
        <taxon>Oppiidae</taxon>
        <taxon>Medioppia</taxon>
    </lineage>
</organism>
<evidence type="ECO:0000256" key="1">
    <source>
        <dbReference type="ARBA" id="ARBA00022692"/>
    </source>
</evidence>
<dbReference type="Proteomes" id="UP000759131">
    <property type="component" value="Unassembled WGS sequence"/>
</dbReference>
<dbReference type="SUPFAM" id="SSF103473">
    <property type="entry name" value="MFS general substrate transporter"/>
    <property type="match status" value="1"/>
</dbReference>
<keyword evidence="2 5" id="KW-1133">Transmembrane helix</keyword>
<feature type="transmembrane region" description="Helical" evidence="5">
    <location>
        <begin position="229"/>
        <end position="246"/>
    </location>
</feature>
<evidence type="ECO:0000256" key="5">
    <source>
        <dbReference type="SAM" id="Phobius"/>
    </source>
</evidence>
<dbReference type="Pfam" id="PF07690">
    <property type="entry name" value="MFS_1"/>
    <property type="match status" value="1"/>
</dbReference>
<keyword evidence="7" id="KW-1185">Reference proteome</keyword>
<proteinExistence type="predicted"/>
<sequence length="530" mass="59245">MLLTISGMAYLFMPYSSQLWQLYLLVWISFFGAGVTDIGNNVWLIEMWQQQCGPILQMSGFAYGIGIIIGPLIDKPFLTGHIAADDINATVLTVVDRRSQIKIPYYISGIITIIGALLLAIMLIIEKYEYLPPRDTYEDIDSNDKTSSSAAKKSRNSVIIFVILNGIFLAFYMSTEILYLEFISTYLQYIPLKLSAKKAAEIASASALCYTIGRGISALVAIKVKPQRLIQSHFCIIFIAMSIIIFGQQYIALVWVGCLSAGFGFSPIYAAIYSLIKQHMEVDDKVAGFLLFSTDSINVLLPYVLGLHIETMPDLFIYLIVFNVFISVVVFAAIVYSVRSQPLQRQQRSPSDPKHYLLSEWPSDNTRTINTLAFPPTSVQSPVITPSAISCYVLTGLQSLRCPSDLFWVKWLVQIKLEQPQRPRPRVHQILVTPNPSLRGERWWRRTNLTLTHGSPPPIPTDNHSLIGLTGTAGSVGPRDGEWNPDKPTPPIPYRYYINSVDNVIPITIPVTDSGGKPDSWGGLSDRHHH</sequence>
<feature type="transmembrane region" description="Helical" evidence="5">
    <location>
        <begin position="55"/>
        <end position="73"/>
    </location>
</feature>
<dbReference type="AlphaFoldDB" id="A0A7R9KRI4"/>
<feature type="region of interest" description="Disordered" evidence="4">
    <location>
        <begin position="510"/>
        <end position="530"/>
    </location>
</feature>
<feature type="transmembrane region" description="Helical" evidence="5">
    <location>
        <begin position="315"/>
        <end position="338"/>
    </location>
</feature>
<evidence type="ECO:0000313" key="7">
    <source>
        <dbReference type="Proteomes" id="UP000759131"/>
    </source>
</evidence>
<feature type="transmembrane region" description="Helical" evidence="5">
    <location>
        <begin position="20"/>
        <end position="43"/>
    </location>
</feature>
<feature type="transmembrane region" description="Helical" evidence="5">
    <location>
        <begin position="158"/>
        <end position="182"/>
    </location>
</feature>
<protein>
    <recommendedName>
        <fullName evidence="8">Sodium-dependent glucose transporter 1</fullName>
    </recommendedName>
</protein>
<reference evidence="6" key="1">
    <citation type="submission" date="2020-11" db="EMBL/GenBank/DDBJ databases">
        <authorList>
            <person name="Tran Van P."/>
        </authorList>
    </citation>
    <scope>NUCLEOTIDE SEQUENCE</scope>
</reference>
<name>A0A7R9KRI4_9ACAR</name>
<dbReference type="GO" id="GO:0022857">
    <property type="term" value="F:transmembrane transporter activity"/>
    <property type="evidence" value="ECO:0007669"/>
    <property type="project" value="InterPro"/>
</dbReference>
<dbReference type="InterPro" id="IPR011701">
    <property type="entry name" value="MFS"/>
</dbReference>
<feature type="transmembrane region" description="Helical" evidence="5">
    <location>
        <begin position="288"/>
        <end position="309"/>
    </location>
</feature>
<evidence type="ECO:0008006" key="8">
    <source>
        <dbReference type="Google" id="ProtNLM"/>
    </source>
</evidence>
<dbReference type="InterPro" id="IPR036259">
    <property type="entry name" value="MFS_trans_sf"/>
</dbReference>
<gene>
    <name evidence="6" type="ORF">OSB1V03_LOCUS8464</name>
</gene>
<dbReference type="EMBL" id="OC859881">
    <property type="protein sequence ID" value="CAD7628041.1"/>
    <property type="molecule type" value="Genomic_DNA"/>
</dbReference>
<dbReference type="PANTHER" id="PTHR23121">
    <property type="entry name" value="SODIUM-DEPENDENT GLUCOSE TRANSPORTER 1"/>
    <property type="match status" value="1"/>
</dbReference>
<keyword evidence="1 5" id="KW-0812">Transmembrane</keyword>
<feature type="transmembrane region" description="Helical" evidence="5">
    <location>
        <begin position="252"/>
        <end position="276"/>
    </location>
</feature>
<feature type="transmembrane region" description="Helical" evidence="5">
    <location>
        <begin position="103"/>
        <end position="125"/>
    </location>
</feature>
<keyword evidence="3 5" id="KW-0472">Membrane</keyword>
<dbReference type="Gene3D" id="1.20.1250.20">
    <property type="entry name" value="MFS general substrate transporter like domains"/>
    <property type="match status" value="2"/>
</dbReference>
<evidence type="ECO:0000256" key="2">
    <source>
        <dbReference type="ARBA" id="ARBA00022989"/>
    </source>
</evidence>
<accession>A0A7R9KRI4</accession>